<evidence type="ECO:0000259" key="2">
    <source>
        <dbReference type="Pfam" id="PF20349"/>
    </source>
</evidence>
<dbReference type="EMBL" id="QOKW01000001">
    <property type="protein sequence ID" value="KAA0684141.1"/>
    <property type="molecule type" value="Genomic_DNA"/>
</dbReference>
<evidence type="ECO:0000256" key="1">
    <source>
        <dbReference type="SAM" id="Phobius"/>
    </source>
</evidence>
<feature type="transmembrane region" description="Helical" evidence="1">
    <location>
        <begin position="73"/>
        <end position="94"/>
    </location>
</feature>
<evidence type="ECO:0000313" key="3">
    <source>
        <dbReference type="EMBL" id="KAA0684141.1"/>
    </source>
</evidence>
<feature type="domain" description="DUF6644" evidence="2">
    <location>
        <begin position="38"/>
        <end position="167"/>
    </location>
</feature>
<feature type="transmembrane region" description="Helical" evidence="1">
    <location>
        <begin position="29"/>
        <end position="53"/>
    </location>
</feature>
<gene>
    <name evidence="3" type="ORF">DS843_01510</name>
</gene>
<dbReference type="OrthoDB" id="3536934at2"/>
<accession>A0A9W7NP26</accession>
<dbReference type="RefSeq" id="WP_149467123.1">
    <property type="nucleotide sequence ID" value="NZ_QOKW01000001.1"/>
</dbReference>
<evidence type="ECO:0000313" key="4">
    <source>
        <dbReference type="Proteomes" id="UP000480854"/>
    </source>
</evidence>
<keyword evidence="1" id="KW-1133">Transmembrane helix</keyword>
<keyword evidence="1" id="KW-0472">Membrane</keyword>
<feature type="transmembrane region" description="Helical" evidence="1">
    <location>
        <begin position="106"/>
        <end position="126"/>
    </location>
</feature>
<sequence>MDHDLGPTGPGWLVALETSGLGESLRQSLWLYPLVEIAHILGFALLVGSILAFDLRLMGVRAPLLPADALSRLLLPVAVAGFALAIPTGVLLFITEATALARNPAFLAKLGLIGLALLNILAFHGLAGRRMADWSLSDRPPAGARFAGAASLALWVAVLACGRLIAYV</sequence>
<reference evidence="3 4" key="1">
    <citation type="submission" date="2018-07" db="EMBL/GenBank/DDBJ databases">
        <title>Genome sequence of Azospirillum sp. ATCC 49961.</title>
        <authorList>
            <person name="Sant'Anna F.H."/>
            <person name="Baldani J.I."/>
            <person name="Zilli J.E."/>
            <person name="Reis V.M."/>
            <person name="Hartmann A."/>
            <person name="Cruz L."/>
            <person name="de Souza E.M."/>
            <person name="de Oliveira Pedrosa F."/>
            <person name="Passaglia L.M.P."/>
        </authorList>
    </citation>
    <scope>NUCLEOTIDE SEQUENCE [LARGE SCALE GENOMIC DNA]</scope>
    <source>
        <strain evidence="3 4">ATCC 49961</strain>
    </source>
</reference>
<keyword evidence="4" id="KW-1185">Reference proteome</keyword>
<dbReference type="Proteomes" id="UP000480854">
    <property type="component" value="Unassembled WGS sequence"/>
</dbReference>
<comment type="caution">
    <text evidence="3">The sequence shown here is derived from an EMBL/GenBank/DDBJ whole genome shotgun (WGS) entry which is preliminary data.</text>
</comment>
<organism evidence="3 4">
    <name type="scientific">Roseomonas genomospecies 6</name>
    <dbReference type="NCBI Taxonomy" id="214106"/>
    <lineage>
        <taxon>Bacteria</taxon>
        <taxon>Pseudomonadati</taxon>
        <taxon>Pseudomonadota</taxon>
        <taxon>Alphaproteobacteria</taxon>
        <taxon>Acetobacterales</taxon>
        <taxon>Roseomonadaceae</taxon>
        <taxon>Roseomonas</taxon>
    </lineage>
</organism>
<dbReference type="Pfam" id="PF20349">
    <property type="entry name" value="DUF6644"/>
    <property type="match status" value="1"/>
</dbReference>
<feature type="transmembrane region" description="Helical" evidence="1">
    <location>
        <begin position="146"/>
        <end position="166"/>
    </location>
</feature>
<name>A0A9W7NP26_9PROT</name>
<proteinExistence type="predicted"/>
<dbReference type="AlphaFoldDB" id="A0A9W7NP26"/>
<keyword evidence="1" id="KW-0812">Transmembrane</keyword>
<dbReference type="InterPro" id="IPR046586">
    <property type="entry name" value="DUF6644"/>
</dbReference>
<protein>
    <recommendedName>
        <fullName evidence="2">DUF6644 domain-containing protein</fullName>
    </recommendedName>
</protein>